<proteinExistence type="predicted"/>
<organism evidence="1 2">
    <name type="scientific">Acinetobacter guillouiae</name>
    <name type="common">Acinetobacter genomosp. 11</name>
    <dbReference type="NCBI Taxonomy" id="106649"/>
    <lineage>
        <taxon>Bacteria</taxon>
        <taxon>Pseudomonadati</taxon>
        <taxon>Pseudomonadota</taxon>
        <taxon>Gammaproteobacteria</taxon>
        <taxon>Moraxellales</taxon>
        <taxon>Moraxellaceae</taxon>
        <taxon>Acinetobacter</taxon>
    </lineage>
</organism>
<evidence type="ECO:0000313" key="1">
    <source>
        <dbReference type="EMBL" id="MCF0263345.1"/>
    </source>
</evidence>
<protein>
    <submittedName>
        <fullName evidence="1">AlpA family phage regulatory protein</fullName>
    </submittedName>
</protein>
<dbReference type="Pfam" id="PF05930">
    <property type="entry name" value="Phage_AlpA"/>
    <property type="match status" value="1"/>
</dbReference>
<gene>
    <name evidence="1" type="ORF">KW868_02500</name>
</gene>
<dbReference type="EMBL" id="JAHWXT010000001">
    <property type="protein sequence ID" value="MCF0263345.1"/>
    <property type="molecule type" value="Genomic_DNA"/>
</dbReference>
<dbReference type="Proteomes" id="UP000887320">
    <property type="component" value="Unassembled WGS sequence"/>
</dbReference>
<reference evidence="1" key="1">
    <citation type="submission" date="2021-07" db="EMBL/GenBank/DDBJ databases">
        <authorList>
            <person name="Fernandez M."/>
            <person name="Pereira P."/>
            <person name="Torres Tejerizo G.A."/>
            <person name="Gonzalez P."/>
            <person name="Agostini E."/>
        </authorList>
    </citation>
    <scope>NUCLEOTIDE SEQUENCE</scope>
    <source>
        <strain evidence="1">SFC 500-1A</strain>
    </source>
</reference>
<evidence type="ECO:0000313" key="2">
    <source>
        <dbReference type="Proteomes" id="UP000887320"/>
    </source>
</evidence>
<comment type="caution">
    <text evidence="1">The sequence shown here is derived from an EMBL/GenBank/DDBJ whole genome shotgun (WGS) entry which is preliminary data.</text>
</comment>
<sequence length="67" mass="7926">MEIDRRVRASEFMKLLSVGRTKFYNMVKQGDVPEPIKISDKEVFWYESTVKQEVEKYKPKNVIVACI</sequence>
<dbReference type="AlphaFoldDB" id="A0A8X8KE21"/>
<dbReference type="InterPro" id="IPR010260">
    <property type="entry name" value="AlpA"/>
</dbReference>
<name>A0A8X8KE21_ACIGI</name>
<dbReference type="RefSeq" id="WP_234622599.1">
    <property type="nucleotide sequence ID" value="NZ_JAHWXT010000001.1"/>
</dbReference>
<dbReference type="Gene3D" id="1.10.238.160">
    <property type="match status" value="1"/>
</dbReference>
<accession>A0A8X8KE21</accession>